<dbReference type="GeneID" id="20198970"/>
<dbReference type="RefSeq" id="XP_009019201.1">
    <property type="nucleotide sequence ID" value="XM_009020953.1"/>
</dbReference>
<evidence type="ECO:0000313" key="3">
    <source>
        <dbReference type="Proteomes" id="UP000015101"/>
    </source>
</evidence>
<gene>
    <name evidence="2" type="primary">20198970</name>
    <name evidence="1" type="ORF">HELRODRAFT_160960</name>
</gene>
<evidence type="ECO:0000313" key="2">
    <source>
        <dbReference type="EnsemblMetazoa" id="HelroP160960"/>
    </source>
</evidence>
<reference evidence="3" key="1">
    <citation type="submission" date="2012-12" db="EMBL/GenBank/DDBJ databases">
        <authorList>
            <person name="Hellsten U."/>
            <person name="Grimwood J."/>
            <person name="Chapman J.A."/>
            <person name="Shapiro H."/>
            <person name="Aerts A."/>
            <person name="Otillar R.P."/>
            <person name="Terry A.Y."/>
            <person name="Boore J.L."/>
            <person name="Simakov O."/>
            <person name="Marletaz F."/>
            <person name="Cho S.-J."/>
            <person name="Edsinger-Gonzales E."/>
            <person name="Havlak P."/>
            <person name="Kuo D.-H."/>
            <person name="Larsson T."/>
            <person name="Lv J."/>
            <person name="Arendt D."/>
            <person name="Savage R."/>
            <person name="Osoegawa K."/>
            <person name="de Jong P."/>
            <person name="Lindberg D.R."/>
            <person name="Seaver E.C."/>
            <person name="Weisblat D.A."/>
            <person name="Putnam N.H."/>
            <person name="Grigoriev I.V."/>
            <person name="Rokhsar D.S."/>
        </authorList>
    </citation>
    <scope>NUCLEOTIDE SEQUENCE</scope>
</reference>
<name>T1EQX0_HELRO</name>
<dbReference type="EMBL" id="AMQM01000716">
    <property type="status" value="NOT_ANNOTATED_CDS"/>
    <property type="molecule type" value="Genomic_DNA"/>
</dbReference>
<organism evidence="2 3">
    <name type="scientific">Helobdella robusta</name>
    <name type="common">Californian leech</name>
    <dbReference type="NCBI Taxonomy" id="6412"/>
    <lineage>
        <taxon>Eukaryota</taxon>
        <taxon>Metazoa</taxon>
        <taxon>Spiralia</taxon>
        <taxon>Lophotrochozoa</taxon>
        <taxon>Annelida</taxon>
        <taxon>Clitellata</taxon>
        <taxon>Hirudinea</taxon>
        <taxon>Rhynchobdellida</taxon>
        <taxon>Glossiphoniidae</taxon>
        <taxon>Helobdella</taxon>
    </lineage>
</organism>
<dbReference type="HOGENOM" id="CLU_1654026_0_0_1"/>
<sequence>MSEINQICKQNERWSKPIKTFNQFVSLLSFQSPAKTCSNHEPSLVRVCRTRHLCIFCIHSQRPKRGRRLGILRSNLFLPPLEDMIARNSFNADESEVVDYVCRKTFCYLTYKMLAGSLQSPPPHCDLTLIAVLKKVTCYCYPSHISGDNMALTKLQSLEI</sequence>
<protein>
    <submittedName>
        <fullName evidence="1 2">Uncharacterized protein</fullName>
    </submittedName>
</protein>
<dbReference type="AlphaFoldDB" id="T1EQX0"/>
<dbReference type="Proteomes" id="UP000015101">
    <property type="component" value="Unassembled WGS sequence"/>
</dbReference>
<keyword evidence="3" id="KW-1185">Reference proteome</keyword>
<accession>T1EQX0</accession>
<dbReference type="KEGG" id="hro:HELRODRAFT_160960"/>
<dbReference type="CTD" id="20198970"/>
<evidence type="ECO:0000313" key="1">
    <source>
        <dbReference type="EMBL" id="ESO01793.1"/>
    </source>
</evidence>
<dbReference type="InParanoid" id="T1EQX0"/>
<reference evidence="1 3" key="2">
    <citation type="journal article" date="2013" name="Nature">
        <title>Insights into bilaterian evolution from three spiralian genomes.</title>
        <authorList>
            <person name="Simakov O."/>
            <person name="Marletaz F."/>
            <person name="Cho S.J."/>
            <person name="Edsinger-Gonzales E."/>
            <person name="Havlak P."/>
            <person name="Hellsten U."/>
            <person name="Kuo D.H."/>
            <person name="Larsson T."/>
            <person name="Lv J."/>
            <person name="Arendt D."/>
            <person name="Savage R."/>
            <person name="Osoegawa K."/>
            <person name="de Jong P."/>
            <person name="Grimwood J."/>
            <person name="Chapman J.A."/>
            <person name="Shapiro H."/>
            <person name="Aerts A."/>
            <person name="Otillar R.P."/>
            <person name="Terry A.Y."/>
            <person name="Boore J.L."/>
            <person name="Grigoriev I.V."/>
            <person name="Lindberg D.R."/>
            <person name="Seaver E.C."/>
            <person name="Weisblat D.A."/>
            <person name="Putnam N.H."/>
            <person name="Rokhsar D.S."/>
        </authorList>
    </citation>
    <scope>NUCLEOTIDE SEQUENCE</scope>
</reference>
<reference evidence="2" key="3">
    <citation type="submission" date="2015-06" db="UniProtKB">
        <authorList>
            <consortium name="EnsemblMetazoa"/>
        </authorList>
    </citation>
    <scope>IDENTIFICATION</scope>
</reference>
<proteinExistence type="predicted"/>
<dbReference type="EnsemblMetazoa" id="HelroT160960">
    <property type="protein sequence ID" value="HelroP160960"/>
    <property type="gene ID" value="HelroG160960"/>
</dbReference>
<dbReference type="EMBL" id="KB096742">
    <property type="protein sequence ID" value="ESO01793.1"/>
    <property type="molecule type" value="Genomic_DNA"/>
</dbReference>